<dbReference type="HAMAP" id="MF_00171">
    <property type="entry name" value="TruA"/>
    <property type="match status" value="1"/>
</dbReference>
<dbReference type="InterPro" id="IPR020095">
    <property type="entry name" value="PsdUridine_synth_TruA_C"/>
</dbReference>
<reference evidence="9 10" key="1">
    <citation type="submission" date="2019-03" db="EMBL/GenBank/DDBJ databases">
        <title>Genomic Encyclopedia of Type Strains, Phase IV (KMG-IV): sequencing the most valuable type-strain genomes for metagenomic binning, comparative biology and taxonomic classification.</title>
        <authorList>
            <person name="Goeker M."/>
        </authorList>
    </citation>
    <scope>NUCLEOTIDE SEQUENCE [LARGE SCALE GENOMIC DNA]</scope>
    <source>
        <strain evidence="9 10">DSM 100433</strain>
    </source>
</reference>
<organism evidence="9 10">
    <name type="scientific">Harryflintia acetispora</name>
    <dbReference type="NCBI Taxonomy" id="1849041"/>
    <lineage>
        <taxon>Bacteria</taxon>
        <taxon>Bacillati</taxon>
        <taxon>Bacillota</taxon>
        <taxon>Clostridia</taxon>
        <taxon>Eubacteriales</taxon>
        <taxon>Oscillospiraceae</taxon>
        <taxon>Harryflintia</taxon>
    </lineage>
</organism>
<evidence type="ECO:0000256" key="4">
    <source>
        <dbReference type="HAMAP-Rule" id="MF_00171"/>
    </source>
</evidence>
<evidence type="ECO:0000259" key="8">
    <source>
        <dbReference type="Pfam" id="PF01416"/>
    </source>
</evidence>
<dbReference type="Gene3D" id="3.30.70.580">
    <property type="entry name" value="Pseudouridine synthase I, catalytic domain, N-terminal subdomain"/>
    <property type="match status" value="1"/>
</dbReference>
<feature type="active site" description="Nucleophile" evidence="4 5">
    <location>
        <position position="53"/>
    </location>
</feature>
<dbReference type="PIRSF" id="PIRSF001430">
    <property type="entry name" value="tRNA_psdUrid_synth"/>
    <property type="match status" value="1"/>
</dbReference>
<keyword evidence="2 4" id="KW-0819">tRNA processing</keyword>
<dbReference type="PANTHER" id="PTHR11142:SF0">
    <property type="entry name" value="TRNA PSEUDOURIDINE SYNTHASE-LIKE 1"/>
    <property type="match status" value="1"/>
</dbReference>
<dbReference type="EC" id="5.4.99.12" evidence="4"/>
<dbReference type="InterPro" id="IPR020103">
    <property type="entry name" value="PsdUridine_synth_cat_dom_sf"/>
</dbReference>
<dbReference type="GO" id="GO:0003723">
    <property type="term" value="F:RNA binding"/>
    <property type="evidence" value="ECO:0007669"/>
    <property type="project" value="InterPro"/>
</dbReference>
<evidence type="ECO:0000256" key="3">
    <source>
        <dbReference type="ARBA" id="ARBA00023235"/>
    </source>
</evidence>
<evidence type="ECO:0000256" key="1">
    <source>
        <dbReference type="ARBA" id="ARBA00009375"/>
    </source>
</evidence>
<evidence type="ECO:0000256" key="6">
    <source>
        <dbReference type="PIRSR" id="PIRSR001430-2"/>
    </source>
</evidence>
<gene>
    <name evidence="4" type="primary">truA</name>
    <name evidence="9" type="ORF">EDD78_11510</name>
</gene>
<evidence type="ECO:0000256" key="5">
    <source>
        <dbReference type="PIRSR" id="PIRSR001430-1"/>
    </source>
</evidence>
<dbReference type="GO" id="GO:0160147">
    <property type="term" value="F:tRNA pseudouridine(38-40) synthase activity"/>
    <property type="evidence" value="ECO:0007669"/>
    <property type="project" value="UniProtKB-EC"/>
</dbReference>
<keyword evidence="10" id="KW-1185">Reference proteome</keyword>
<evidence type="ECO:0000256" key="2">
    <source>
        <dbReference type="ARBA" id="ARBA00022694"/>
    </source>
</evidence>
<feature type="domain" description="Pseudouridine synthase I TruA alpha/beta" evidence="8">
    <location>
        <begin position="12"/>
        <end position="105"/>
    </location>
</feature>
<dbReference type="Proteomes" id="UP000294682">
    <property type="component" value="Unassembled WGS sequence"/>
</dbReference>
<proteinExistence type="inferred from homology"/>
<dbReference type="CDD" id="cd02570">
    <property type="entry name" value="PseudoU_synth_EcTruA"/>
    <property type="match status" value="1"/>
</dbReference>
<comment type="function">
    <text evidence="4">Formation of pseudouridine at positions 38, 39 and 40 in the anticodon stem and loop of transfer RNAs.</text>
</comment>
<dbReference type="EMBL" id="SLUK01000015">
    <property type="protein sequence ID" value="TCL41077.1"/>
    <property type="molecule type" value="Genomic_DNA"/>
</dbReference>
<dbReference type="InterPro" id="IPR020094">
    <property type="entry name" value="TruA/RsuA/RluB/E/F_N"/>
</dbReference>
<name>A0A9X8Y746_9FIRM</name>
<feature type="binding site" evidence="4 6">
    <location>
        <position position="111"/>
    </location>
    <ligand>
        <name>substrate</name>
    </ligand>
</feature>
<dbReference type="RefSeq" id="WP_132085250.1">
    <property type="nucleotide sequence ID" value="NZ_SLUK01000015.1"/>
</dbReference>
<comment type="caution">
    <text evidence="4">Lacks conserved residue(s) required for the propagation of feature annotation.</text>
</comment>
<evidence type="ECO:0000313" key="10">
    <source>
        <dbReference type="Proteomes" id="UP000294682"/>
    </source>
</evidence>
<evidence type="ECO:0000313" key="9">
    <source>
        <dbReference type="EMBL" id="TCL41077.1"/>
    </source>
</evidence>
<comment type="caution">
    <text evidence="9">The sequence shown here is derived from an EMBL/GenBank/DDBJ whole genome shotgun (WGS) entry which is preliminary data.</text>
</comment>
<dbReference type="NCBIfam" id="TIGR00071">
    <property type="entry name" value="hisT_truA"/>
    <property type="match status" value="1"/>
</dbReference>
<feature type="domain" description="Pseudouridine synthase I TruA alpha/beta" evidence="8">
    <location>
        <begin position="144"/>
        <end position="246"/>
    </location>
</feature>
<protein>
    <recommendedName>
        <fullName evidence="4">tRNA pseudouridine synthase A</fullName>
        <ecNumber evidence="4">5.4.99.12</ecNumber>
    </recommendedName>
    <alternativeName>
        <fullName evidence="4">tRNA pseudouridine(38-40) synthase</fullName>
    </alternativeName>
    <alternativeName>
        <fullName evidence="4">tRNA pseudouridylate synthase I</fullName>
    </alternativeName>
    <alternativeName>
        <fullName evidence="4">tRNA-uridine isomerase I</fullName>
    </alternativeName>
</protein>
<comment type="similarity">
    <text evidence="1 4 7">Belongs to the tRNA pseudouridine synthase TruA family.</text>
</comment>
<sequence>MDRNLLLTLRYNGAYFHGSAVQKNAVTVCGTLQPALERIVGEKILIKCCSRTDAGVHAEMFCLSFHTKSSIEPQRLVLALNNSLPEALAAYACREVPPGFHARYSCLGKRYLYKIHNSPVKNPFLIDLCCHHRYPLDVERLNRACQDFLGRHDFSAFCASGSDVADRVRTITDCSLRREGELVSFEVAGDGFLYNMVRIMVGTLLKMSYGRIAPDAIPEILRARERKNAGPTAPAAGLYLKEVYYDLPDPEN</sequence>
<evidence type="ECO:0000256" key="7">
    <source>
        <dbReference type="RuleBase" id="RU003792"/>
    </source>
</evidence>
<dbReference type="AlphaFoldDB" id="A0A9X8Y746"/>
<dbReference type="SUPFAM" id="SSF55120">
    <property type="entry name" value="Pseudouridine synthase"/>
    <property type="match status" value="1"/>
</dbReference>
<dbReference type="InterPro" id="IPR020097">
    <property type="entry name" value="PsdUridine_synth_TruA_a/b_dom"/>
</dbReference>
<comment type="subunit">
    <text evidence="4">Homodimer.</text>
</comment>
<dbReference type="Pfam" id="PF01416">
    <property type="entry name" value="PseudoU_synth_1"/>
    <property type="match status" value="2"/>
</dbReference>
<dbReference type="InterPro" id="IPR001406">
    <property type="entry name" value="PsdUridine_synth_TruA"/>
</dbReference>
<keyword evidence="3 4" id="KW-0413">Isomerase</keyword>
<dbReference type="PANTHER" id="PTHR11142">
    <property type="entry name" value="PSEUDOURIDYLATE SYNTHASE"/>
    <property type="match status" value="1"/>
</dbReference>
<dbReference type="GO" id="GO:0031119">
    <property type="term" value="P:tRNA pseudouridine synthesis"/>
    <property type="evidence" value="ECO:0007669"/>
    <property type="project" value="UniProtKB-UniRule"/>
</dbReference>
<dbReference type="Gene3D" id="3.30.70.660">
    <property type="entry name" value="Pseudouridine synthase I, catalytic domain, C-terminal subdomain"/>
    <property type="match status" value="1"/>
</dbReference>
<comment type="catalytic activity">
    <reaction evidence="4 7">
        <text>uridine(38/39/40) in tRNA = pseudouridine(38/39/40) in tRNA</text>
        <dbReference type="Rhea" id="RHEA:22376"/>
        <dbReference type="Rhea" id="RHEA-COMP:10085"/>
        <dbReference type="Rhea" id="RHEA-COMP:10087"/>
        <dbReference type="ChEBI" id="CHEBI:65314"/>
        <dbReference type="ChEBI" id="CHEBI:65315"/>
        <dbReference type="EC" id="5.4.99.12"/>
    </reaction>
</comment>
<accession>A0A9X8Y746</accession>